<name>A0A1J1HMX8_9DIPT</name>
<sequence length="63" mass="7089">MPLQIALESIKLGIVMTFFQPKALEALKPSEWELQVETMLKHLLDTLHTKMIVLVVAVISSTL</sequence>
<keyword evidence="2" id="KW-1185">Reference proteome</keyword>
<proteinExistence type="predicted"/>
<protein>
    <submittedName>
        <fullName evidence="1">CLUMA_CG001610, isoform A</fullName>
    </submittedName>
</protein>
<accession>A0A1J1HMX8</accession>
<organism evidence="1 2">
    <name type="scientific">Clunio marinus</name>
    <dbReference type="NCBI Taxonomy" id="568069"/>
    <lineage>
        <taxon>Eukaryota</taxon>
        <taxon>Metazoa</taxon>
        <taxon>Ecdysozoa</taxon>
        <taxon>Arthropoda</taxon>
        <taxon>Hexapoda</taxon>
        <taxon>Insecta</taxon>
        <taxon>Pterygota</taxon>
        <taxon>Neoptera</taxon>
        <taxon>Endopterygota</taxon>
        <taxon>Diptera</taxon>
        <taxon>Nematocera</taxon>
        <taxon>Chironomoidea</taxon>
        <taxon>Chironomidae</taxon>
        <taxon>Clunio</taxon>
    </lineage>
</organism>
<reference evidence="1 2" key="1">
    <citation type="submission" date="2015-04" db="EMBL/GenBank/DDBJ databases">
        <authorList>
            <person name="Syromyatnikov M.Y."/>
            <person name="Popov V.N."/>
        </authorList>
    </citation>
    <scope>NUCLEOTIDE SEQUENCE [LARGE SCALE GENOMIC DNA]</scope>
</reference>
<dbReference type="EMBL" id="CVRI01000006">
    <property type="protein sequence ID" value="CRK87822.1"/>
    <property type="molecule type" value="Genomic_DNA"/>
</dbReference>
<evidence type="ECO:0000313" key="2">
    <source>
        <dbReference type="Proteomes" id="UP000183832"/>
    </source>
</evidence>
<dbReference type="AlphaFoldDB" id="A0A1J1HMX8"/>
<dbReference type="Proteomes" id="UP000183832">
    <property type="component" value="Unassembled WGS sequence"/>
</dbReference>
<evidence type="ECO:0000313" key="1">
    <source>
        <dbReference type="EMBL" id="CRK87822.1"/>
    </source>
</evidence>
<gene>
    <name evidence="1" type="ORF">CLUMA_CG001610</name>
</gene>